<feature type="domain" description="Fe/B12 periplasmic-binding" evidence="2">
    <location>
        <begin position="33"/>
        <end position="224"/>
    </location>
</feature>
<protein>
    <submittedName>
        <fullName evidence="3">Iron complex transport system substrate-binding protein</fullName>
    </submittedName>
</protein>
<feature type="signal peptide" evidence="1">
    <location>
        <begin position="1"/>
        <end position="21"/>
    </location>
</feature>
<dbReference type="PANTHER" id="PTHR30535:SF34">
    <property type="entry name" value="MOLYBDATE-BINDING PROTEIN MOLA"/>
    <property type="match status" value="1"/>
</dbReference>
<dbReference type="InterPro" id="IPR050902">
    <property type="entry name" value="ABC_Transporter_SBP"/>
</dbReference>
<proteinExistence type="predicted"/>
<organism evidence="3 4">
    <name type="scientific">Sphingomonas abaci</name>
    <dbReference type="NCBI Taxonomy" id="237611"/>
    <lineage>
        <taxon>Bacteria</taxon>
        <taxon>Pseudomonadati</taxon>
        <taxon>Pseudomonadota</taxon>
        <taxon>Alphaproteobacteria</taxon>
        <taxon>Sphingomonadales</taxon>
        <taxon>Sphingomonadaceae</taxon>
        <taxon>Sphingomonas</taxon>
    </lineage>
</organism>
<dbReference type="InterPro" id="IPR002491">
    <property type="entry name" value="ABC_transptr_periplasmic_BD"/>
</dbReference>
<dbReference type="SUPFAM" id="SSF53807">
    <property type="entry name" value="Helical backbone' metal receptor"/>
    <property type="match status" value="1"/>
</dbReference>
<dbReference type="Proteomes" id="UP000574769">
    <property type="component" value="Unassembled WGS sequence"/>
</dbReference>
<sequence>MTPASPSRALLLALLWPVLLAGCARPPQGGGGIVSTNPCADAMLVEMVPATRIAAVSHYSQTPGASSMPLALARRFRATAGTAEEVIALRPDLVVASSFTAPATRDAWARAGLKTLYLGIPASIAASTAQVRELAGAVDARPAGERIVQGIDQALRRTRPRDARRPRALLYIAGDLANGGGTLLDELMTHVGLTNAAAGYGLAFTGRLPAETLVAHPPELVIAPDTDRLARLRERLLPKTRAAGIDPALLYCGGPAIPPALDRLAAIRRNVP</sequence>
<dbReference type="PANTHER" id="PTHR30535">
    <property type="entry name" value="VITAMIN B12-BINDING PROTEIN"/>
    <property type="match status" value="1"/>
</dbReference>
<comment type="caution">
    <text evidence="3">The sequence shown here is derived from an EMBL/GenBank/DDBJ whole genome shotgun (WGS) entry which is preliminary data.</text>
</comment>
<dbReference type="Pfam" id="PF01497">
    <property type="entry name" value="Peripla_BP_2"/>
    <property type="match status" value="1"/>
</dbReference>
<feature type="chain" id="PRO_5030768767" evidence="1">
    <location>
        <begin position="22"/>
        <end position="272"/>
    </location>
</feature>
<reference evidence="3 4" key="1">
    <citation type="submission" date="2020-08" db="EMBL/GenBank/DDBJ databases">
        <title>Genomic Encyclopedia of Type Strains, Phase IV (KMG-IV): sequencing the most valuable type-strain genomes for metagenomic binning, comparative biology and taxonomic classification.</title>
        <authorList>
            <person name="Goeker M."/>
        </authorList>
    </citation>
    <scope>NUCLEOTIDE SEQUENCE [LARGE SCALE GENOMIC DNA]</scope>
    <source>
        <strain evidence="3 4">DSM 15867</strain>
    </source>
</reference>
<evidence type="ECO:0000256" key="1">
    <source>
        <dbReference type="SAM" id="SignalP"/>
    </source>
</evidence>
<dbReference type="Gene3D" id="3.40.50.1980">
    <property type="entry name" value="Nitrogenase molybdenum iron protein domain"/>
    <property type="match status" value="2"/>
</dbReference>
<keyword evidence="1" id="KW-0732">Signal</keyword>
<name>A0A7W7EX31_9SPHN</name>
<accession>A0A7W7EX31</accession>
<dbReference type="AlphaFoldDB" id="A0A7W7EX31"/>
<keyword evidence="4" id="KW-1185">Reference proteome</keyword>
<evidence type="ECO:0000313" key="4">
    <source>
        <dbReference type="Proteomes" id="UP000574769"/>
    </source>
</evidence>
<dbReference type="RefSeq" id="WP_343058916.1">
    <property type="nucleotide sequence ID" value="NZ_JACHNY010000001.1"/>
</dbReference>
<dbReference type="EMBL" id="JACHNY010000001">
    <property type="protein sequence ID" value="MBB4616711.1"/>
    <property type="molecule type" value="Genomic_DNA"/>
</dbReference>
<gene>
    <name evidence="3" type="ORF">GGQ96_000817</name>
</gene>
<evidence type="ECO:0000259" key="2">
    <source>
        <dbReference type="Pfam" id="PF01497"/>
    </source>
</evidence>
<evidence type="ECO:0000313" key="3">
    <source>
        <dbReference type="EMBL" id="MBB4616711.1"/>
    </source>
</evidence>